<name>A0A8H6SDH1_MYCCL</name>
<feature type="domain" description="PPM-type phosphatase" evidence="2">
    <location>
        <begin position="1"/>
        <end position="404"/>
    </location>
</feature>
<feature type="compositionally biased region" description="Basic and acidic residues" evidence="1">
    <location>
        <begin position="35"/>
        <end position="47"/>
    </location>
</feature>
<dbReference type="PANTHER" id="PTHR13832">
    <property type="entry name" value="PROTEIN PHOSPHATASE 2C"/>
    <property type="match status" value="1"/>
</dbReference>
<dbReference type="EMBL" id="JACAZE010000018">
    <property type="protein sequence ID" value="KAF7295855.1"/>
    <property type="molecule type" value="Genomic_DNA"/>
</dbReference>
<evidence type="ECO:0000259" key="2">
    <source>
        <dbReference type="PROSITE" id="PS51746"/>
    </source>
</evidence>
<gene>
    <name evidence="3" type="ORF">HMN09_01128900</name>
</gene>
<dbReference type="CDD" id="cd00143">
    <property type="entry name" value="PP2Cc"/>
    <property type="match status" value="1"/>
</dbReference>
<dbReference type="AlphaFoldDB" id="A0A8H6SDH1"/>
<proteinExistence type="predicted"/>
<dbReference type="SMART" id="SM00332">
    <property type="entry name" value="PP2Cc"/>
    <property type="match status" value="1"/>
</dbReference>
<evidence type="ECO:0000313" key="4">
    <source>
        <dbReference type="Proteomes" id="UP000613580"/>
    </source>
</evidence>
<keyword evidence="4" id="KW-1185">Reference proteome</keyword>
<protein>
    <submittedName>
        <fullName evidence="3">PPM-type phosphatase domain-containing protein</fullName>
    </submittedName>
</protein>
<dbReference type="InterPro" id="IPR036457">
    <property type="entry name" value="PPM-type-like_dom_sf"/>
</dbReference>
<dbReference type="Pfam" id="PF00481">
    <property type="entry name" value="PP2C"/>
    <property type="match status" value="1"/>
</dbReference>
<evidence type="ECO:0000313" key="3">
    <source>
        <dbReference type="EMBL" id="KAF7295855.1"/>
    </source>
</evidence>
<organism evidence="3 4">
    <name type="scientific">Mycena chlorophos</name>
    <name type="common">Agaric fungus</name>
    <name type="synonym">Agaricus chlorophos</name>
    <dbReference type="NCBI Taxonomy" id="658473"/>
    <lineage>
        <taxon>Eukaryota</taxon>
        <taxon>Fungi</taxon>
        <taxon>Dikarya</taxon>
        <taxon>Basidiomycota</taxon>
        <taxon>Agaricomycotina</taxon>
        <taxon>Agaricomycetes</taxon>
        <taxon>Agaricomycetidae</taxon>
        <taxon>Agaricales</taxon>
        <taxon>Marasmiineae</taxon>
        <taxon>Mycenaceae</taxon>
        <taxon>Mycena</taxon>
    </lineage>
</organism>
<dbReference type="GO" id="GO:0004722">
    <property type="term" value="F:protein serine/threonine phosphatase activity"/>
    <property type="evidence" value="ECO:0007669"/>
    <property type="project" value="InterPro"/>
</dbReference>
<dbReference type="InterPro" id="IPR015655">
    <property type="entry name" value="PP2C"/>
</dbReference>
<dbReference type="SUPFAM" id="SSF81606">
    <property type="entry name" value="PP2C-like"/>
    <property type="match status" value="1"/>
</dbReference>
<sequence length="460" mass="51013">MFSGLRPISRRRTALVGLGAGISVVAAAVATRNQLHNDADPPPEDQKPSFGAGFTHAQDRDAWRDSVRYIGNQTPDGIIRMYWSTRWDTRLRIMSRGPRTLISLVEGDFVNRANVADVVQENVWINLESLFSWYQTDLSTPQPVEFIHAEPHPSPEAIHSVLRTAINFTDEFIRDYLLGRVFSTLTKRHAGDAMRAMTASTLVSALYEEDASLLHVASLGNMRAVLGRPRPPAEDGSVVYDVHVLSVDHSPDNPAERERVQSLHGDEPLFEDGTLLGRPYTRALGDSRLKCSLEVQQRLHRDYLGPPPDPRVKTPPYLSAEPDISSIKVESGDFLVLTTSFVPQALTDAEVVGLLGAWTQAHGDTLYSTLTEKFPDPPKGLLEPGELPVKARQKEDRTVFFRRWGATKEFVNTHPNPAVHIADNAMGGADEHLRHALLDMPPTESEGNTLPMGVVVVFFK</sequence>
<dbReference type="OrthoDB" id="420076at2759"/>
<dbReference type="Proteomes" id="UP000613580">
    <property type="component" value="Unassembled WGS sequence"/>
</dbReference>
<comment type="caution">
    <text evidence="3">The sequence shown here is derived from an EMBL/GenBank/DDBJ whole genome shotgun (WGS) entry which is preliminary data.</text>
</comment>
<accession>A0A8H6SDH1</accession>
<dbReference type="PANTHER" id="PTHR13832:SF827">
    <property type="entry name" value="PROTEIN PHOSPHATASE 1L"/>
    <property type="match status" value="1"/>
</dbReference>
<feature type="region of interest" description="Disordered" evidence="1">
    <location>
        <begin position="35"/>
        <end position="54"/>
    </location>
</feature>
<evidence type="ECO:0000256" key="1">
    <source>
        <dbReference type="SAM" id="MobiDB-lite"/>
    </source>
</evidence>
<dbReference type="InterPro" id="IPR001932">
    <property type="entry name" value="PPM-type_phosphatase-like_dom"/>
</dbReference>
<dbReference type="PROSITE" id="PS51746">
    <property type="entry name" value="PPM_2"/>
    <property type="match status" value="1"/>
</dbReference>
<dbReference type="Gene3D" id="3.60.40.10">
    <property type="entry name" value="PPM-type phosphatase domain"/>
    <property type="match status" value="1"/>
</dbReference>
<reference evidence="3" key="1">
    <citation type="submission" date="2020-05" db="EMBL/GenBank/DDBJ databases">
        <title>Mycena genomes resolve the evolution of fungal bioluminescence.</title>
        <authorList>
            <person name="Tsai I.J."/>
        </authorList>
    </citation>
    <scope>NUCLEOTIDE SEQUENCE</scope>
    <source>
        <strain evidence="3">110903Hualien_Pintung</strain>
    </source>
</reference>